<evidence type="ECO:0000256" key="12">
    <source>
        <dbReference type="ARBA" id="ARBA00048176"/>
    </source>
</evidence>
<comment type="catalytic activity">
    <reaction evidence="12">
        <text>oxaloacetate + 2 Na(+)(in) + H(+) = pyruvate + 2 Na(+)(out) + CO2</text>
        <dbReference type="Rhea" id="RHEA:57724"/>
        <dbReference type="ChEBI" id="CHEBI:15361"/>
        <dbReference type="ChEBI" id="CHEBI:15378"/>
        <dbReference type="ChEBI" id="CHEBI:16452"/>
        <dbReference type="ChEBI" id="CHEBI:16526"/>
        <dbReference type="ChEBI" id="CHEBI:29101"/>
        <dbReference type="EC" id="7.2.4.2"/>
    </reaction>
</comment>
<evidence type="ECO:0000256" key="5">
    <source>
        <dbReference type="ARBA" id="ARBA00011869"/>
    </source>
</evidence>
<dbReference type="RefSeq" id="WP_209120940.1">
    <property type="nucleotide sequence ID" value="NZ_WSFO01000229.1"/>
</dbReference>
<comment type="similarity">
    <text evidence="4">Belongs to the GcdB/MmdB/OadB family.</text>
</comment>
<keyword evidence="11 13" id="KW-0472">Membrane</keyword>
<comment type="subcellular location">
    <subcellularLocation>
        <location evidence="3">Cell membrane</location>
        <topology evidence="3">Multi-pass membrane protein</topology>
    </subcellularLocation>
</comment>
<evidence type="ECO:0000256" key="8">
    <source>
        <dbReference type="ARBA" id="ARBA00022692"/>
    </source>
</evidence>
<keyword evidence="9" id="KW-1278">Translocase</keyword>
<evidence type="ECO:0000256" key="3">
    <source>
        <dbReference type="ARBA" id="ARBA00004651"/>
    </source>
</evidence>
<name>A0A6A4RA59_9RHOB</name>
<dbReference type="AlphaFoldDB" id="A0A6A4RA59"/>
<keyword evidence="7" id="KW-1003">Cell membrane</keyword>
<dbReference type="InterPro" id="IPR005661">
    <property type="entry name" value="OadB_MmdB"/>
</dbReference>
<evidence type="ECO:0000313" key="15">
    <source>
        <dbReference type="Proteomes" id="UP000441586"/>
    </source>
</evidence>
<evidence type="ECO:0000256" key="11">
    <source>
        <dbReference type="ARBA" id="ARBA00023136"/>
    </source>
</evidence>
<evidence type="ECO:0000256" key="13">
    <source>
        <dbReference type="SAM" id="Phobius"/>
    </source>
</evidence>
<keyword evidence="10 13" id="KW-1133">Transmembrane helix</keyword>
<sequence>MEKILTLWYGSGLYNLTLGQAVMLVVGLLLLWLAISKKFEPLLLVPIGFGGILANIPE</sequence>
<dbReference type="EC" id="7.2.4.2" evidence="6"/>
<evidence type="ECO:0000256" key="4">
    <source>
        <dbReference type="ARBA" id="ARBA00010924"/>
    </source>
</evidence>
<comment type="subunit">
    <text evidence="5">Heterotrimer of an alpha, a beta and a gamma subunit.</text>
</comment>
<gene>
    <name evidence="14" type="ORF">GP644_24380</name>
</gene>
<dbReference type="GO" id="GO:0016829">
    <property type="term" value="F:lyase activity"/>
    <property type="evidence" value="ECO:0007669"/>
    <property type="project" value="InterPro"/>
</dbReference>
<evidence type="ECO:0000256" key="1">
    <source>
        <dbReference type="ARBA" id="ARBA00001959"/>
    </source>
</evidence>
<comment type="cofactor">
    <cofactor evidence="1">
        <name>Na(+)</name>
        <dbReference type="ChEBI" id="CHEBI:29101"/>
    </cofactor>
</comment>
<dbReference type="PANTHER" id="PTHR35806:SF1">
    <property type="entry name" value="OXALOACETATE DECARBOXYLASE BETA CHAIN 2"/>
    <property type="match status" value="1"/>
</dbReference>
<evidence type="ECO:0000256" key="2">
    <source>
        <dbReference type="ARBA" id="ARBA00003002"/>
    </source>
</evidence>
<proteinExistence type="inferred from homology"/>
<evidence type="ECO:0000256" key="7">
    <source>
        <dbReference type="ARBA" id="ARBA00022475"/>
    </source>
</evidence>
<dbReference type="GO" id="GO:0006814">
    <property type="term" value="P:sodium ion transport"/>
    <property type="evidence" value="ECO:0007669"/>
    <property type="project" value="InterPro"/>
</dbReference>
<dbReference type="GO" id="GO:0015451">
    <property type="term" value="F:decarboxylation-driven active transmembrane transporter activity"/>
    <property type="evidence" value="ECO:0007669"/>
    <property type="project" value="UniProtKB-EC"/>
</dbReference>
<comment type="function">
    <text evidence="2">Catalyzes the decarboxylation of oxaloacetate coupled to Na(+) translocation.</text>
</comment>
<evidence type="ECO:0000256" key="10">
    <source>
        <dbReference type="ARBA" id="ARBA00022989"/>
    </source>
</evidence>
<evidence type="ECO:0000256" key="6">
    <source>
        <dbReference type="ARBA" id="ARBA00011957"/>
    </source>
</evidence>
<feature type="transmembrane region" description="Helical" evidence="13">
    <location>
        <begin position="12"/>
        <end position="35"/>
    </location>
</feature>
<dbReference type="PANTHER" id="PTHR35806">
    <property type="entry name" value="OXALOACETATE DECARBOXYLASE BETA CHAIN 2"/>
    <property type="match status" value="1"/>
</dbReference>
<evidence type="ECO:0000256" key="9">
    <source>
        <dbReference type="ARBA" id="ARBA00022967"/>
    </source>
</evidence>
<comment type="caution">
    <text evidence="14">The sequence shown here is derived from an EMBL/GenBank/DDBJ whole genome shotgun (WGS) entry which is preliminary data.</text>
</comment>
<dbReference type="GO" id="GO:0005886">
    <property type="term" value="C:plasma membrane"/>
    <property type="evidence" value="ECO:0007669"/>
    <property type="project" value="UniProtKB-SubCell"/>
</dbReference>
<accession>A0A6A4RA59</accession>
<feature type="non-terminal residue" evidence="14">
    <location>
        <position position="58"/>
    </location>
</feature>
<keyword evidence="8 13" id="KW-0812">Transmembrane</keyword>
<protein>
    <recommendedName>
        <fullName evidence="6">oxaloacetate decarboxylase (Na(+) extruding)</fullName>
        <ecNumber evidence="6">7.2.4.2</ecNumber>
    </recommendedName>
</protein>
<organism evidence="14 15">
    <name type="scientific">Parasedimentitalea maritima</name>
    <dbReference type="NCBI Taxonomy" id="2578117"/>
    <lineage>
        <taxon>Bacteria</taxon>
        <taxon>Pseudomonadati</taxon>
        <taxon>Pseudomonadota</taxon>
        <taxon>Alphaproteobacteria</taxon>
        <taxon>Rhodobacterales</taxon>
        <taxon>Paracoccaceae</taxon>
        <taxon>Parasedimentitalea</taxon>
    </lineage>
</organism>
<dbReference type="EMBL" id="WSFO01000229">
    <property type="protein sequence ID" value="KAE9622383.1"/>
    <property type="molecule type" value="Genomic_DNA"/>
</dbReference>
<reference evidence="14 15" key="1">
    <citation type="submission" date="2019-12" db="EMBL/GenBank/DDBJ databases">
        <authorList>
            <person name="Zhang Y.-J."/>
        </authorList>
    </citation>
    <scope>NUCLEOTIDE SEQUENCE [LARGE SCALE GENOMIC DNA]</scope>
    <source>
        <strain evidence="14 15">H18S-6</strain>
    </source>
</reference>
<dbReference type="Pfam" id="PF03977">
    <property type="entry name" value="OAD_beta"/>
    <property type="match status" value="1"/>
</dbReference>
<dbReference type="Proteomes" id="UP000441586">
    <property type="component" value="Unassembled WGS sequence"/>
</dbReference>
<evidence type="ECO:0000313" key="14">
    <source>
        <dbReference type="EMBL" id="KAE9622383.1"/>
    </source>
</evidence>